<feature type="domain" description="HAMP" evidence="9">
    <location>
        <begin position="312"/>
        <end position="364"/>
    </location>
</feature>
<dbReference type="GO" id="GO:0007165">
    <property type="term" value="P:signal transduction"/>
    <property type="evidence" value="ECO:0007669"/>
    <property type="project" value="UniProtKB-KW"/>
</dbReference>
<evidence type="ECO:0000259" key="8">
    <source>
        <dbReference type="PROSITE" id="PS50111"/>
    </source>
</evidence>
<gene>
    <name evidence="10" type="ORF">FHW37_104686</name>
</gene>
<keyword evidence="2" id="KW-0145">Chemotaxis</keyword>
<dbReference type="SUPFAM" id="SSF158472">
    <property type="entry name" value="HAMP domain-like"/>
    <property type="match status" value="1"/>
</dbReference>
<dbReference type="EMBL" id="VIWP01000004">
    <property type="protein sequence ID" value="TWF53407.1"/>
    <property type="molecule type" value="Genomic_DNA"/>
</dbReference>
<dbReference type="Pfam" id="PF00015">
    <property type="entry name" value="MCPsignal"/>
    <property type="match status" value="1"/>
</dbReference>
<evidence type="ECO:0000256" key="6">
    <source>
        <dbReference type="SAM" id="MobiDB-lite"/>
    </source>
</evidence>
<dbReference type="InterPro" id="IPR029151">
    <property type="entry name" value="Sensor-like_sf"/>
</dbReference>
<name>A0A561QSW1_9HYPH</name>
<dbReference type="SMART" id="SM00304">
    <property type="entry name" value="HAMP"/>
    <property type="match status" value="2"/>
</dbReference>
<dbReference type="InterPro" id="IPR004089">
    <property type="entry name" value="MCPsignal_dom"/>
</dbReference>
<feature type="compositionally biased region" description="Low complexity" evidence="6">
    <location>
        <begin position="376"/>
        <end position="386"/>
    </location>
</feature>
<dbReference type="InterPro" id="IPR003660">
    <property type="entry name" value="HAMP_dom"/>
</dbReference>
<evidence type="ECO:0000313" key="11">
    <source>
        <dbReference type="Proteomes" id="UP000320653"/>
    </source>
</evidence>
<dbReference type="InterPro" id="IPR051310">
    <property type="entry name" value="MCP_chemotaxis"/>
</dbReference>
<dbReference type="PROSITE" id="PS50111">
    <property type="entry name" value="CHEMOTAXIS_TRANSDUC_2"/>
    <property type="match status" value="1"/>
</dbReference>
<keyword evidence="11" id="KW-1185">Reference proteome</keyword>
<evidence type="ECO:0000256" key="7">
    <source>
        <dbReference type="SAM" id="Phobius"/>
    </source>
</evidence>
<sequence length="623" mass="66998">MEREPVHAMKRLLPMKKILPSSIVSRIVILCLFLISIAVVAVGGLAYNNIRRDILDTAGDDTRKAMRTMALLYELELPGAKAELREQVVTGIVKGEGALKDHDLVDRAASAIGGVATVFEKQGSDYVRVSTNVKTEKGDRAVGTKLAAEHPAQPLLAKGQPFFGAAVLFGKDYMTGYFPIKDGAGAVTGVLFVGIPMQVYFAHINSAGFVVIASSLAALLVIAFLSFFAIRALIRPLGVLTNTVRAISQGDNDATILYLDHQNEFGNIARALAGFRDSAREKQEIEARSAAERAEAEAERERNDVEKQLVDRHIDHAVSELGSALSRLAQGDLTTTIESTFAGRLEQLRKDFNGSIVRLRDTLSHIRTSTLSIQKSSADLSHSSSELSRRTESQAASLEETAAAVDEITVTVRSSAERAREANDAVSLTKKSADSSGTVVKNAVEAMDRIEDASQKIELIIEVIDDIAFQTNLLALNAGIEAARAGEAGKGFAVVAQEVRELAQRSAGAAKEIKDLINQSSREVSSGASLVQQAGEVLATISHDITAISKHVETISTASQDQSAALQEINSSVNRMDQMTQQNGAMVGETSEACRRLAEEADGLLGLVQQFRIEESFRRSRAA</sequence>
<keyword evidence="4" id="KW-0807">Transducer</keyword>
<evidence type="ECO:0000256" key="2">
    <source>
        <dbReference type="ARBA" id="ARBA00022500"/>
    </source>
</evidence>
<dbReference type="PANTHER" id="PTHR43531">
    <property type="entry name" value="PROTEIN ICFG"/>
    <property type="match status" value="1"/>
</dbReference>
<dbReference type="SMART" id="SM00283">
    <property type="entry name" value="MA"/>
    <property type="match status" value="1"/>
</dbReference>
<reference evidence="10 11" key="1">
    <citation type="submission" date="2019-06" db="EMBL/GenBank/DDBJ databases">
        <title>Sorghum-associated microbial communities from plants grown in Nebraska, USA.</title>
        <authorList>
            <person name="Schachtman D."/>
        </authorList>
    </citation>
    <scope>NUCLEOTIDE SEQUENCE [LARGE SCALE GENOMIC DNA]</scope>
    <source>
        <strain evidence="10 11">1225</strain>
    </source>
</reference>
<proteinExistence type="inferred from homology"/>
<accession>A0A561QSW1</accession>
<dbReference type="CDD" id="cd11386">
    <property type="entry name" value="MCP_signal"/>
    <property type="match status" value="1"/>
</dbReference>
<evidence type="ECO:0000259" key="9">
    <source>
        <dbReference type="PROSITE" id="PS50885"/>
    </source>
</evidence>
<evidence type="ECO:0000256" key="3">
    <source>
        <dbReference type="ARBA" id="ARBA00029447"/>
    </source>
</evidence>
<protein>
    <submittedName>
        <fullName evidence="10">Methyl-accepting chemotaxis protein</fullName>
    </submittedName>
</protein>
<dbReference type="PANTHER" id="PTHR43531:SF11">
    <property type="entry name" value="METHYL-ACCEPTING CHEMOTAXIS PROTEIN 3"/>
    <property type="match status" value="1"/>
</dbReference>
<feature type="coiled-coil region" evidence="5">
    <location>
        <begin position="280"/>
        <end position="311"/>
    </location>
</feature>
<dbReference type="Gene3D" id="1.10.287.950">
    <property type="entry name" value="Methyl-accepting chemotaxis protein"/>
    <property type="match status" value="1"/>
</dbReference>
<dbReference type="Pfam" id="PF00672">
    <property type="entry name" value="HAMP"/>
    <property type="match status" value="1"/>
</dbReference>
<dbReference type="Gene3D" id="6.10.340.10">
    <property type="match status" value="1"/>
</dbReference>
<dbReference type="SUPFAM" id="SSF103190">
    <property type="entry name" value="Sensory domain-like"/>
    <property type="match status" value="1"/>
</dbReference>
<dbReference type="SUPFAM" id="SSF58104">
    <property type="entry name" value="Methyl-accepting chemotaxis protein (MCP) signaling domain"/>
    <property type="match status" value="1"/>
</dbReference>
<dbReference type="GO" id="GO:0016020">
    <property type="term" value="C:membrane"/>
    <property type="evidence" value="ECO:0007669"/>
    <property type="project" value="UniProtKB-SubCell"/>
</dbReference>
<feature type="domain" description="Methyl-accepting transducer" evidence="8">
    <location>
        <begin position="369"/>
        <end position="598"/>
    </location>
</feature>
<dbReference type="InterPro" id="IPR033462">
    <property type="entry name" value="Cache_3-Cache_2"/>
</dbReference>
<evidence type="ECO:0000256" key="4">
    <source>
        <dbReference type="PROSITE-ProRule" id="PRU00284"/>
    </source>
</evidence>
<dbReference type="FunFam" id="1.10.287.950:FF:000001">
    <property type="entry name" value="Methyl-accepting chemotaxis sensory transducer"/>
    <property type="match status" value="1"/>
</dbReference>
<organism evidence="10 11">
    <name type="scientific">Neorhizobium alkalisoli</name>
    <dbReference type="NCBI Taxonomy" id="528178"/>
    <lineage>
        <taxon>Bacteria</taxon>
        <taxon>Pseudomonadati</taxon>
        <taxon>Pseudomonadota</taxon>
        <taxon>Alphaproteobacteria</taxon>
        <taxon>Hyphomicrobiales</taxon>
        <taxon>Rhizobiaceae</taxon>
        <taxon>Rhizobium/Agrobacterium group</taxon>
        <taxon>Neorhizobium</taxon>
    </lineage>
</organism>
<keyword evidence="7" id="KW-1133">Transmembrane helix</keyword>
<feature type="transmembrane region" description="Helical" evidence="7">
    <location>
        <begin position="207"/>
        <end position="230"/>
    </location>
</feature>
<comment type="caution">
    <text evidence="10">The sequence shown here is derived from an EMBL/GenBank/DDBJ whole genome shotgun (WGS) entry which is preliminary data.</text>
</comment>
<comment type="subcellular location">
    <subcellularLocation>
        <location evidence="1">Membrane</location>
    </subcellularLocation>
</comment>
<feature type="region of interest" description="Disordered" evidence="6">
    <location>
        <begin position="374"/>
        <end position="394"/>
    </location>
</feature>
<dbReference type="Proteomes" id="UP000320653">
    <property type="component" value="Unassembled WGS sequence"/>
</dbReference>
<feature type="domain" description="HAMP" evidence="9">
    <location>
        <begin position="231"/>
        <end position="284"/>
    </location>
</feature>
<keyword evidence="5" id="KW-0175">Coiled coil</keyword>
<dbReference type="Pfam" id="PF17201">
    <property type="entry name" value="Cache_3-Cache_2"/>
    <property type="match status" value="1"/>
</dbReference>
<keyword evidence="7" id="KW-0472">Membrane</keyword>
<dbReference type="PROSITE" id="PS50885">
    <property type="entry name" value="HAMP"/>
    <property type="match status" value="2"/>
</dbReference>
<feature type="transmembrane region" description="Helical" evidence="7">
    <location>
        <begin position="23"/>
        <end position="47"/>
    </location>
</feature>
<evidence type="ECO:0000313" key="10">
    <source>
        <dbReference type="EMBL" id="TWF53407.1"/>
    </source>
</evidence>
<keyword evidence="7" id="KW-0812">Transmembrane</keyword>
<evidence type="ECO:0000256" key="1">
    <source>
        <dbReference type="ARBA" id="ARBA00004370"/>
    </source>
</evidence>
<dbReference type="GO" id="GO:0006935">
    <property type="term" value="P:chemotaxis"/>
    <property type="evidence" value="ECO:0007669"/>
    <property type="project" value="UniProtKB-KW"/>
</dbReference>
<comment type="similarity">
    <text evidence="3">Belongs to the methyl-accepting chemotaxis (MCP) protein family.</text>
</comment>
<dbReference type="AlphaFoldDB" id="A0A561QSW1"/>
<evidence type="ECO:0000256" key="5">
    <source>
        <dbReference type="SAM" id="Coils"/>
    </source>
</evidence>